<feature type="domain" description="ETS" evidence="2">
    <location>
        <begin position="42"/>
        <end position="50"/>
    </location>
</feature>
<accession>A0AAN8HQ34</accession>
<name>A0AAN8HQ34_CHAGU</name>
<evidence type="ECO:0000256" key="1">
    <source>
        <dbReference type="SAM" id="MobiDB-lite"/>
    </source>
</evidence>
<protein>
    <recommendedName>
        <fullName evidence="2">ETS domain-containing protein</fullName>
    </recommendedName>
</protein>
<dbReference type="GO" id="GO:0003700">
    <property type="term" value="F:DNA-binding transcription factor activity"/>
    <property type="evidence" value="ECO:0007669"/>
    <property type="project" value="InterPro"/>
</dbReference>
<keyword evidence="4" id="KW-1185">Reference proteome</keyword>
<feature type="region of interest" description="Disordered" evidence="1">
    <location>
        <begin position="63"/>
        <end position="103"/>
    </location>
</feature>
<gene>
    <name evidence="3" type="ORF">CgunFtcFv8_023796</name>
</gene>
<dbReference type="PROSITE" id="PS00345">
    <property type="entry name" value="ETS_DOMAIN_1"/>
    <property type="match status" value="1"/>
</dbReference>
<comment type="caution">
    <text evidence="3">The sequence shown here is derived from an EMBL/GenBank/DDBJ whole genome shotgun (WGS) entry which is preliminary data.</text>
</comment>
<organism evidence="3 4">
    <name type="scientific">Champsocephalus gunnari</name>
    <name type="common">Mackerel icefish</name>
    <dbReference type="NCBI Taxonomy" id="52237"/>
    <lineage>
        <taxon>Eukaryota</taxon>
        <taxon>Metazoa</taxon>
        <taxon>Chordata</taxon>
        <taxon>Craniata</taxon>
        <taxon>Vertebrata</taxon>
        <taxon>Euteleostomi</taxon>
        <taxon>Actinopterygii</taxon>
        <taxon>Neopterygii</taxon>
        <taxon>Teleostei</taxon>
        <taxon>Neoteleostei</taxon>
        <taxon>Acanthomorphata</taxon>
        <taxon>Eupercaria</taxon>
        <taxon>Perciformes</taxon>
        <taxon>Notothenioidei</taxon>
        <taxon>Channichthyidae</taxon>
        <taxon>Champsocephalus</taxon>
    </lineage>
</organism>
<proteinExistence type="predicted"/>
<evidence type="ECO:0000259" key="2">
    <source>
        <dbReference type="PROSITE" id="PS00345"/>
    </source>
</evidence>
<dbReference type="EMBL" id="JAURVH010001524">
    <property type="protein sequence ID" value="KAK5919944.1"/>
    <property type="molecule type" value="Genomic_DNA"/>
</dbReference>
<dbReference type="AlphaFoldDB" id="A0AAN8HQ34"/>
<evidence type="ECO:0000313" key="3">
    <source>
        <dbReference type="EMBL" id="KAK5919944.1"/>
    </source>
</evidence>
<dbReference type="Proteomes" id="UP001331515">
    <property type="component" value="Unassembled WGS sequence"/>
</dbReference>
<evidence type="ECO:0000313" key="4">
    <source>
        <dbReference type="Proteomes" id="UP001331515"/>
    </source>
</evidence>
<dbReference type="InterPro" id="IPR000418">
    <property type="entry name" value="Ets_dom"/>
</dbReference>
<reference evidence="3 4" key="1">
    <citation type="journal article" date="2023" name="Mol. Biol. Evol.">
        <title>Genomics of Secondarily Temperate Adaptation in the Only Non-Antarctic Icefish.</title>
        <authorList>
            <person name="Rivera-Colon A.G."/>
            <person name="Rayamajhi N."/>
            <person name="Minhas B.F."/>
            <person name="Madrigal G."/>
            <person name="Bilyk K.T."/>
            <person name="Yoon V."/>
            <person name="Hune M."/>
            <person name="Gregory S."/>
            <person name="Cheng C.H.C."/>
            <person name="Catchen J.M."/>
        </authorList>
    </citation>
    <scope>NUCLEOTIDE SEQUENCE [LARGE SCALE GENOMIC DNA]</scope>
    <source>
        <tissue evidence="3">White muscle</tissue>
    </source>
</reference>
<dbReference type="GO" id="GO:0043565">
    <property type="term" value="F:sequence-specific DNA binding"/>
    <property type="evidence" value="ECO:0007669"/>
    <property type="project" value="InterPro"/>
</dbReference>
<sequence length="103" mass="11242">MQCSCSSSAAGPLSSPYWSRTVLFPDWAYRPSWSPGSRQVQLWHFLLELLGGGEAGAIGWGGEWGGVRDPGPREAGQTVGGEEGETSHELRQTQPCTQVMRRH</sequence>